<feature type="compositionally biased region" description="Polar residues" evidence="6">
    <location>
        <begin position="84"/>
        <end position="107"/>
    </location>
</feature>
<feature type="domain" description="TPX2 C-terminal" evidence="7">
    <location>
        <begin position="264"/>
        <end position="332"/>
    </location>
</feature>
<evidence type="ECO:0000256" key="3">
    <source>
        <dbReference type="ARBA" id="ARBA00022490"/>
    </source>
</evidence>
<dbReference type="STRING" id="981085.W9S668"/>
<dbReference type="Pfam" id="PF06886">
    <property type="entry name" value="TPX2"/>
    <property type="match status" value="1"/>
</dbReference>
<feature type="region of interest" description="Disordered" evidence="6">
    <location>
        <begin position="288"/>
        <end position="469"/>
    </location>
</feature>
<evidence type="ECO:0000313" key="9">
    <source>
        <dbReference type="Proteomes" id="UP000030645"/>
    </source>
</evidence>
<comment type="subcellular location">
    <subcellularLocation>
        <location evidence="1">Cytoplasm</location>
        <location evidence="1">Cytoskeleton</location>
    </subcellularLocation>
</comment>
<keyword evidence="9" id="KW-1185">Reference proteome</keyword>
<evidence type="ECO:0000256" key="1">
    <source>
        <dbReference type="ARBA" id="ARBA00004245"/>
    </source>
</evidence>
<dbReference type="EMBL" id="KE345730">
    <property type="protein sequence ID" value="EXC12959.1"/>
    <property type="molecule type" value="Genomic_DNA"/>
</dbReference>
<evidence type="ECO:0000259" key="7">
    <source>
        <dbReference type="Pfam" id="PF06886"/>
    </source>
</evidence>
<keyword evidence="5" id="KW-0206">Cytoskeleton</keyword>
<feature type="compositionally biased region" description="Polar residues" evidence="6">
    <location>
        <begin position="435"/>
        <end position="447"/>
    </location>
</feature>
<feature type="region of interest" description="Disordered" evidence="6">
    <location>
        <begin position="83"/>
        <end position="107"/>
    </location>
</feature>
<evidence type="ECO:0000256" key="6">
    <source>
        <dbReference type="SAM" id="MobiDB-lite"/>
    </source>
</evidence>
<evidence type="ECO:0000256" key="4">
    <source>
        <dbReference type="ARBA" id="ARBA00022701"/>
    </source>
</evidence>
<feature type="compositionally biased region" description="Polar residues" evidence="6">
    <location>
        <begin position="159"/>
        <end position="171"/>
    </location>
</feature>
<feature type="compositionally biased region" description="Basic and acidic residues" evidence="6">
    <location>
        <begin position="377"/>
        <end position="387"/>
    </location>
</feature>
<dbReference type="eggNOG" id="ENOG502QTFB">
    <property type="taxonomic scope" value="Eukaryota"/>
</dbReference>
<name>W9S668_9ROSA</name>
<gene>
    <name evidence="8" type="ORF">L484_016889</name>
</gene>
<protein>
    <recommendedName>
        <fullName evidence="7">TPX2 C-terminal domain-containing protein</fullName>
    </recommendedName>
</protein>
<sequence>MESENGVVALEDEKCVVVEENRVEESHIDSNKKGKNADLGEKVPTTNGKSEPVKVNDGKDSSVVATKASVTALPGKTSKIMKYSNASNNGVSKNTKATKQSKSTNLPSCNQRAVLSQSLSFPARGARGDGMKKSVDGLLVKREAKIARENGTRAEPIATNGTVTSASSLNRPNRRASAGAQPKEETKPNGATARRATLTSVSSIKQSSSGKLGSVNATANCPPSETSLSVDKEPIPVKTAQQSKDEDDAHSTTSTTTSRSALGFAFRLDERAAKRKEFFSKLEEKIQAKEEEKTNQQAKSKENQEAEIKLLRKSMTFKATPMPNFYREPPPKIELKKIPTTRAISPKLGRHKNSNSLEGGATLTPRVNQNQNNSNKGSEKEVTDSKKPIRKSQPMLHSQETAASKAEPKPVKTKSKSATKERQNDKECLRETEQGQDQNAKINQDPETNAPEHIPHAQEIMPPEVAVGV</sequence>
<feature type="region of interest" description="Disordered" evidence="6">
    <location>
        <begin position="21"/>
        <end position="61"/>
    </location>
</feature>
<keyword evidence="4" id="KW-0493">Microtubule</keyword>
<feature type="region of interest" description="Disordered" evidence="6">
    <location>
        <begin position="147"/>
        <end position="258"/>
    </location>
</feature>
<proteinExistence type="inferred from homology"/>
<evidence type="ECO:0000313" key="8">
    <source>
        <dbReference type="EMBL" id="EXC12959.1"/>
    </source>
</evidence>
<feature type="compositionally biased region" description="Basic and acidic residues" evidence="6">
    <location>
        <begin position="21"/>
        <end position="41"/>
    </location>
</feature>
<dbReference type="InterPro" id="IPR027329">
    <property type="entry name" value="TPX2_C"/>
</dbReference>
<feature type="compositionally biased region" description="Polar residues" evidence="6">
    <location>
        <begin position="215"/>
        <end position="229"/>
    </location>
</feature>
<dbReference type="GO" id="GO:0008017">
    <property type="term" value="F:microtubule binding"/>
    <property type="evidence" value="ECO:0007669"/>
    <property type="project" value="InterPro"/>
</dbReference>
<feature type="compositionally biased region" description="Basic and acidic residues" evidence="6">
    <location>
        <begin position="288"/>
        <end position="310"/>
    </location>
</feature>
<organism evidence="8 9">
    <name type="scientific">Morus notabilis</name>
    <dbReference type="NCBI Taxonomy" id="981085"/>
    <lineage>
        <taxon>Eukaryota</taxon>
        <taxon>Viridiplantae</taxon>
        <taxon>Streptophyta</taxon>
        <taxon>Embryophyta</taxon>
        <taxon>Tracheophyta</taxon>
        <taxon>Spermatophyta</taxon>
        <taxon>Magnoliopsida</taxon>
        <taxon>eudicotyledons</taxon>
        <taxon>Gunneridae</taxon>
        <taxon>Pentapetalae</taxon>
        <taxon>rosids</taxon>
        <taxon>fabids</taxon>
        <taxon>Rosales</taxon>
        <taxon>Moraceae</taxon>
        <taxon>Moreae</taxon>
        <taxon>Morus</taxon>
    </lineage>
</organism>
<evidence type="ECO:0000256" key="5">
    <source>
        <dbReference type="ARBA" id="ARBA00023212"/>
    </source>
</evidence>
<dbReference type="InterPro" id="IPR044833">
    <property type="entry name" value="WDL5/6"/>
</dbReference>
<comment type="similarity">
    <text evidence="2">Belongs to the TPX2 family.</text>
</comment>
<dbReference type="OrthoDB" id="1939285at2759"/>
<dbReference type="GO" id="GO:0005874">
    <property type="term" value="C:microtubule"/>
    <property type="evidence" value="ECO:0007669"/>
    <property type="project" value="UniProtKB-KW"/>
</dbReference>
<dbReference type="PANTHER" id="PTHR31358">
    <property type="entry name" value="PROTEIN WVD2-LIKE 4"/>
    <property type="match status" value="1"/>
</dbReference>
<feature type="compositionally biased region" description="Basic and acidic residues" evidence="6">
    <location>
        <begin position="418"/>
        <end position="433"/>
    </location>
</feature>
<feature type="compositionally biased region" description="Low complexity" evidence="6">
    <location>
        <begin position="197"/>
        <end position="214"/>
    </location>
</feature>
<feature type="compositionally biased region" description="Basic and acidic residues" evidence="6">
    <location>
        <begin position="51"/>
        <end position="60"/>
    </location>
</feature>
<reference evidence="9" key="1">
    <citation type="submission" date="2013-01" db="EMBL/GenBank/DDBJ databases">
        <title>Draft Genome Sequence of a Mulberry Tree, Morus notabilis C.K. Schneid.</title>
        <authorList>
            <person name="He N."/>
            <person name="Zhao S."/>
        </authorList>
    </citation>
    <scope>NUCLEOTIDE SEQUENCE</scope>
</reference>
<dbReference type="AlphaFoldDB" id="W9S668"/>
<keyword evidence="3" id="KW-0963">Cytoplasm</keyword>
<evidence type="ECO:0000256" key="2">
    <source>
        <dbReference type="ARBA" id="ARBA00005885"/>
    </source>
</evidence>
<dbReference type="KEGG" id="mnt:21399915"/>
<feature type="compositionally biased region" description="Polar residues" evidence="6">
    <location>
        <begin position="365"/>
        <end position="376"/>
    </location>
</feature>
<dbReference type="PANTHER" id="PTHR31358:SF30">
    <property type="entry name" value="PROTEIN WVD2-LIKE 4"/>
    <property type="match status" value="1"/>
</dbReference>
<accession>W9S668</accession>
<dbReference type="Proteomes" id="UP000030645">
    <property type="component" value="Unassembled WGS sequence"/>
</dbReference>